<proteinExistence type="predicted"/>
<reference evidence="2" key="1">
    <citation type="submission" date="2019-07" db="EMBL/GenBank/DDBJ databases">
        <authorList>
            <person name="Dittberner H."/>
        </authorList>
    </citation>
    <scope>NUCLEOTIDE SEQUENCE [LARGE SCALE GENOMIC DNA]</scope>
</reference>
<feature type="compositionally biased region" description="Basic and acidic residues" evidence="1">
    <location>
        <begin position="1"/>
        <end position="12"/>
    </location>
</feature>
<dbReference type="EMBL" id="CABITT030000008">
    <property type="protein sequence ID" value="VVB16967.1"/>
    <property type="molecule type" value="Genomic_DNA"/>
</dbReference>
<evidence type="ECO:0000256" key="1">
    <source>
        <dbReference type="SAM" id="MobiDB-lite"/>
    </source>
</evidence>
<sequence>MKKNIKEKSEKSVRKKQKRAGQSLLFPRHLRLSLNLAPIYLSGGRFISPPPAKRSPPRSLSFDYSFVVSLSVGVA</sequence>
<organism evidence="2 3">
    <name type="scientific">Arabis nemorensis</name>
    <dbReference type="NCBI Taxonomy" id="586526"/>
    <lineage>
        <taxon>Eukaryota</taxon>
        <taxon>Viridiplantae</taxon>
        <taxon>Streptophyta</taxon>
        <taxon>Embryophyta</taxon>
        <taxon>Tracheophyta</taxon>
        <taxon>Spermatophyta</taxon>
        <taxon>Magnoliopsida</taxon>
        <taxon>eudicotyledons</taxon>
        <taxon>Gunneridae</taxon>
        <taxon>Pentapetalae</taxon>
        <taxon>rosids</taxon>
        <taxon>malvids</taxon>
        <taxon>Brassicales</taxon>
        <taxon>Brassicaceae</taxon>
        <taxon>Arabideae</taxon>
        <taxon>Arabis</taxon>
    </lineage>
</organism>
<comment type="caution">
    <text evidence="2">The sequence shown here is derived from an EMBL/GenBank/DDBJ whole genome shotgun (WGS) entry which is preliminary data.</text>
</comment>
<protein>
    <submittedName>
        <fullName evidence="2">Uncharacterized protein</fullName>
    </submittedName>
</protein>
<evidence type="ECO:0000313" key="2">
    <source>
        <dbReference type="EMBL" id="VVB16967.1"/>
    </source>
</evidence>
<accession>A0A565CTP0</accession>
<feature type="region of interest" description="Disordered" evidence="1">
    <location>
        <begin position="1"/>
        <end position="21"/>
    </location>
</feature>
<keyword evidence="3" id="KW-1185">Reference proteome</keyword>
<dbReference type="AlphaFoldDB" id="A0A565CTP0"/>
<gene>
    <name evidence="2" type="ORF">ANE_LOCUS27411</name>
</gene>
<evidence type="ECO:0000313" key="3">
    <source>
        <dbReference type="Proteomes" id="UP000489600"/>
    </source>
</evidence>
<dbReference type="Proteomes" id="UP000489600">
    <property type="component" value="Unassembled WGS sequence"/>
</dbReference>
<name>A0A565CTP0_9BRAS</name>